<dbReference type="Proteomes" id="UP000275076">
    <property type="component" value="Unassembled WGS sequence"/>
</dbReference>
<keyword evidence="6" id="KW-1185">Reference proteome</keyword>
<feature type="chain" id="PRO_5039542362" evidence="3">
    <location>
        <begin position="25"/>
        <end position="411"/>
    </location>
</feature>
<evidence type="ECO:0000313" key="5">
    <source>
        <dbReference type="EMBL" id="RSL30612.1"/>
    </source>
</evidence>
<feature type="domain" description="SLH" evidence="4">
    <location>
        <begin position="46"/>
        <end position="109"/>
    </location>
</feature>
<accession>A0A3R9QPS0</accession>
<dbReference type="AlphaFoldDB" id="A0A3R9QPS0"/>
<dbReference type="RefSeq" id="WP_125560206.1">
    <property type="nucleotide sequence ID" value="NZ_RBVX01000034.1"/>
</dbReference>
<evidence type="ECO:0000256" key="1">
    <source>
        <dbReference type="ARBA" id="ARBA00022729"/>
    </source>
</evidence>
<feature type="compositionally biased region" description="Acidic residues" evidence="2">
    <location>
        <begin position="224"/>
        <end position="243"/>
    </location>
</feature>
<sequence length="411" mass="45437">MIKHKGTKVVLTGALTIGSLLVTAGASYSEEQQIESSASPTYDVSQEDPFSDIDENYWAFTEINWGVGQGLIYGYDDDTFRPSEKATQAQFLAILTRFAGEELDESTSDDHWADVHYDYLEERNFPIVGDATHSERNNPVRRGDIARILGAYLGEDLSENEAIQFLYDSDLSTGRDGDQTIDGFGADDSLNRAQLVTFMYRMAEKGHMDLIGLEDPPSDHEDSNNDDSDNDAGDSEENYDTDDTPTLIDTFKGYASVDETLDDADVRDIESVYEDFQEIAANSSFVASMDGTGTTAMLTNDDVSITAAYHGTDILTSNKKITRAQLKYANNHVKEGYRTLAEAAHIIIPAISEDDYYHIIQESHEKTENFTLKKTESYYQDSTDYLLSIGQVGADGVTGIGITKAKKEGDS</sequence>
<evidence type="ECO:0000256" key="3">
    <source>
        <dbReference type="SAM" id="SignalP"/>
    </source>
</evidence>
<dbReference type="InterPro" id="IPR001119">
    <property type="entry name" value="SLH_dom"/>
</dbReference>
<dbReference type="EMBL" id="RBVX01000034">
    <property type="protein sequence ID" value="RSL30612.1"/>
    <property type="molecule type" value="Genomic_DNA"/>
</dbReference>
<gene>
    <name evidence="5" type="ORF">D7Z54_24940</name>
</gene>
<feature type="region of interest" description="Disordered" evidence="2">
    <location>
        <begin position="210"/>
        <end position="246"/>
    </location>
</feature>
<dbReference type="Pfam" id="PF00395">
    <property type="entry name" value="SLH"/>
    <property type="match status" value="1"/>
</dbReference>
<proteinExistence type="predicted"/>
<evidence type="ECO:0000313" key="6">
    <source>
        <dbReference type="Proteomes" id="UP000275076"/>
    </source>
</evidence>
<evidence type="ECO:0000256" key="2">
    <source>
        <dbReference type="SAM" id="MobiDB-lite"/>
    </source>
</evidence>
<protein>
    <submittedName>
        <fullName evidence="5">S-layer homology domain-containing protein</fullName>
    </submittedName>
</protein>
<dbReference type="PROSITE" id="PS51272">
    <property type="entry name" value="SLH"/>
    <property type="match status" value="1"/>
</dbReference>
<organism evidence="5 6">
    <name type="scientific">Salibacterium salarium</name>
    <dbReference type="NCBI Taxonomy" id="284579"/>
    <lineage>
        <taxon>Bacteria</taxon>
        <taxon>Bacillati</taxon>
        <taxon>Bacillota</taxon>
        <taxon>Bacilli</taxon>
        <taxon>Bacillales</taxon>
        <taxon>Bacillaceae</taxon>
    </lineage>
</organism>
<reference evidence="5 6" key="1">
    <citation type="submission" date="2018-10" db="EMBL/GenBank/DDBJ databases">
        <title>Draft genome sequence of Bacillus salarius IM0101, isolated from a hypersaline soil in Inner Mongolia, China.</title>
        <authorList>
            <person name="Yamprayoonswat W."/>
            <person name="Boonvisut S."/>
            <person name="Jumpathong W."/>
            <person name="Sittihan S."/>
            <person name="Ruangsuj P."/>
            <person name="Wanthongcharoen S."/>
            <person name="Thongpramul N."/>
            <person name="Pimmason S."/>
            <person name="Yu B."/>
            <person name="Yasawong M."/>
        </authorList>
    </citation>
    <scope>NUCLEOTIDE SEQUENCE [LARGE SCALE GENOMIC DNA]</scope>
    <source>
        <strain evidence="5 6">IM0101</strain>
    </source>
</reference>
<feature type="signal peptide" evidence="3">
    <location>
        <begin position="1"/>
        <end position="24"/>
    </location>
</feature>
<keyword evidence="1 3" id="KW-0732">Signal</keyword>
<comment type="caution">
    <text evidence="5">The sequence shown here is derived from an EMBL/GenBank/DDBJ whole genome shotgun (WGS) entry which is preliminary data.</text>
</comment>
<evidence type="ECO:0000259" key="4">
    <source>
        <dbReference type="PROSITE" id="PS51272"/>
    </source>
</evidence>
<dbReference type="OrthoDB" id="188440at2"/>
<name>A0A3R9QPS0_9BACI</name>